<dbReference type="EMBL" id="LUHQ01000002">
    <property type="protein sequence ID" value="OAP07475.1"/>
    <property type="molecule type" value="Genomic_DNA"/>
</dbReference>
<comment type="caution">
    <text evidence="2">The sequence shown here is derived from an EMBL/GenBank/DDBJ whole genome shotgun (WGS) entry which is preliminary data.</text>
</comment>
<evidence type="ECO:0000313" key="3">
    <source>
        <dbReference type="Proteomes" id="UP000078284"/>
    </source>
</evidence>
<reference evidence="3" key="1">
    <citation type="journal article" date="2016" name="Proc. Natl. Acad. Sci. U.S.A.">
        <title>Chromosome-level assembly of Arabidopsis thaliana Ler reveals the extent of translocation and inversion polymorphisms.</title>
        <authorList>
            <person name="Zapata L."/>
            <person name="Ding J."/>
            <person name="Willing E.M."/>
            <person name="Hartwig B."/>
            <person name="Bezdan D."/>
            <person name="Jiao W.B."/>
            <person name="Patel V."/>
            <person name="Velikkakam James G."/>
            <person name="Koornneef M."/>
            <person name="Ossowski S."/>
            <person name="Schneeberger K."/>
        </authorList>
    </citation>
    <scope>NUCLEOTIDE SEQUENCE [LARGE SCALE GENOMIC DNA]</scope>
    <source>
        <strain evidence="3">cv. Landsberg erecta</strain>
    </source>
</reference>
<evidence type="ECO:0000313" key="2">
    <source>
        <dbReference type="EMBL" id="OAP07475.1"/>
    </source>
</evidence>
<name>A0A178VQM3_ARATH</name>
<gene>
    <name evidence="2" type="ordered locus">AXX17_At2g06810</name>
</gene>
<dbReference type="AlphaFoldDB" id="A0A178VQM3"/>
<evidence type="ECO:0000259" key="1">
    <source>
        <dbReference type="Pfam" id="PF03078"/>
    </source>
</evidence>
<protein>
    <recommendedName>
        <fullName evidence="1">Arabidopsis retrotransposon Orf1 C-terminal domain-containing protein</fullName>
    </recommendedName>
</protein>
<dbReference type="InterPro" id="IPR004312">
    <property type="entry name" value="ATHILA_Orf1_C"/>
</dbReference>
<dbReference type="Proteomes" id="UP000078284">
    <property type="component" value="Chromosome 2"/>
</dbReference>
<feature type="domain" description="Arabidopsis retrotransposon Orf1 C-terminal" evidence="1">
    <location>
        <begin position="3"/>
        <end position="205"/>
    </location>
</feature>
<sequence>MSSDDLENEGLGFFRFFVYGQDYVLTIKRLEGLFGFPSGTGTKPKFDRDELKDLWLTIGSSIPLNSSRFKSNQIRSLVIWYFQCCVANVLYSREITWTVTNSYMEMIVIALRGILRQTKNGMSLQGKTNDTPLFILLRIHLCGYKILAVNNNHKRARGALCIGGVVTPILIACGVPITSEGFEPRAMNLRHLRHCEILEFAMPALENLYYENAQPTDEDVHTEEATEDEIGETYEEKYDSSMYHFSEHVAQARESKNLSEAHRNNNKLQKWCKKQDKDSLVRTCHRGDLTSLSQVSTDLSLVSRESHMSLPDIRHSSPGSTRRRRRLCSLALAADHALSTRGDQFDHGAGRHRGIEVEYPHAGAKIEQGDSSMSWEQSQATIDDQLRSLFD</sequence>
<organism evidence="2 3">
    <name type="scientific">Arabidopsis thaliana</name>
    <name type="common">Mouse-ear cress</name>
    <dbReference type="NCBI Taxonomy" id="3702"/>
    <lineage>
        <taxon>Eukaryota</taxon>
        <taxon>Viridiplantae</taxon>
        <taxon>Streptophyta</taxon>
        <taxon>Embryophyta</taxon>
        <taxon>Tracheophyta</taxon>
        <taxon>Spermatophyta</taxon>
        <taxon>Magnoliopsida</taxon>
        <taxon>eudicotyledons</taxon>
        <taxon>Gunneridae</taxon>
        <taxon>Pentapetalae</taxon>
        <taxon>rosids</taxon>
        <taxon>malvids</taxon>
        <taxon>Brassicales</taxon>
        <taxon>Brassicaceae</taxon>
        <taxon>Camelineae</taxon>
        <taxon>Arabidopsis</taxon>
    </lineage>
</organism>
<dbReference type="Pfam" id="PF03078">
    <property type="entry name" value="ATHILA"/>
    <property type="match status" value="1"/>
</dbReference>
<proteinExistence type="predicted"/>
<accession>A0A178VQM3</accession>